<sequence>MQSVLEFLRALGWGIGTVAIVTLLGGVSLPSLAENPSSQEVLRVENRVYRGHDELISQSLTIILTDRAYDFLDAPSEGTIIDFARKRITFLDFQRREQAQVSFETILLFLDRLRARAGEHPDPGFRFAAQPSFEIRQDGPDVWVFSSSWMTYRVRTQQGFDQSTCERFWKVSDWITRVNTLLVPGSRPPFARLAVNETLRDKKLLPREVVLVPAARNFLEWLPGRRAELRGVHTISGELAPEDRTRLEKADQAMLSFRRVNLIDYQSSRRGAKEEPH</sequence>
<dbReference type="AlphaFoldDB" id="A0A286RDP1"/>
<keyword evidence="1" id="KW-1133">Transmembrane helix</keyword>
<dbReference type="KEGG" id="ttf:THTE_1455"/>
<organism evidence="2 3">
    <name type="scientific">Thermogutta terrifontis</name>
    <dbReference type="NCBI Taxonomy" id="1331910"/>
    <lineage>
        <taxon>Bacteria</taxon>
        <taxon>Pseudomonadati</taxon>
        <taxon>Planctomycetota</taxon>
        <taxon>Planctomycetia</taxon>
        <taxon>Pirellulales</taxon>
        <taxon>Thermoguttaceae</taxon>
        <taxon>Thermogutta</taxon>
    </lineage>
</organism>
<dbReference type="Proteomes" id="UP000215086">
    <property type="component" value="Chromosome"/>
</dbReference>
<keyword evidence="1" id="KW-0812">Transmembrane</keyword>
<feature type="transmembrane region" description="Helical" evidence="1">
    <location>
        <begin position="7"/>
        <end position="29"/>
    </location>
</feature>
<dbReference type="EMBL" id="CP018477">
    <property type="protein sequence ID" value="ASV74057.1"/>
    <property type="molecule type" value="Genomic_DNA"/>
</dbReference>
<evidence type="ECO:0000313" key="3">
    <source>
        <dbReference type="Proteomes" id="UP000215086"/>
    </source>
</evidence>
<name>A0A286RDP1_9BACT</name>
<evidence type="ECO:0000313" key="2">
    <source>
        <dbReference type="EMBL" id="ASV74057.1"/>
    </source>
</evidence>
<proteinExistence type="predicted"/>
<protein>
    <submittedName>
        <fullName evidence="2">Uncharacterized protein</fullName>
    </submittedName>
</protein>
<accession>A0A286RDP1</accession>
<evidence type="ECO:0000256" key="1">
    <source>
        <dbReference type="SAM" id="Phobius"/>
    </source>
</evidence>
<keyword evidence="1" id="KW-0472">Membrane</keyword>
<keyword evidence="3" id="KW-1185">Reference proteome</keyword>
<gene>
    <name evidence="2" type="ORF">THTE_1455</name>
</gene>
<reference evidence="2 3" key="1">
    <citation type="journal article" name="Front. Microbiol.">
        <title>Sugar Metabolism of the First Thermophilic Planctomycete Thermogutta terrifontis: Comparative Genomic and Transcriptomic Approaches.</title>
        <authorList>
            <person name="Elcheninov A.G."/>
            <person name="Menzel P."/>
            <person name="Gudbergsdottir S.R."/>
            <person name="Slesarev A.I."/>
            <person name="Kadnikov V.V."/>
            <person name="Krogh A."/>
            <person name="Bonch-Osmolovskaya E.A."/>
            <person name="Peng X."/>
            <person name="Kublanov I.V."/>
        </authorList>
    </citation>
    <scope>NUCLEOTIDE SEQUENCE [LARGE SCALE GENOMIC DNA]</scope>
    <source>
        <strain evidence="2 3">R1</strain>
    </source>
</reference>